<dbReference type="InterPro" id="IPR027417">
    <property type="entry name" value="P-loop_NTPase"/>
</dbReference>
<sequence length="439" mass="50569">MLNLNRNGWVNFTGIYTVVYLYQTKPVFHSIKNEPFYNNAQLLKKISLGKSHEVIRNKLLKCENSETKFQTIEEKLQRVFNSKFTLKVKNRSKQDEEYVRITIKEENKKEIDISLVGSGILQVLEIFSTLEFINRVDHCLNILLIDEPDSHVHSNLQAALIDELRRDENNQVFLISHNDRLIQKAEEGELFFINSLNLSDGTIKSLPKDSYDSVVSSLAGTLLNLTESEEQKIIVITEGKTDKLILETAWDKLNPSTECPFLFISSGLNLDETKRSGNADFVRRTIELVSTISDSIKLVGLFDNDREGNEKFKGVNNEVFETYQIENNTRKHKEKEIYAALLPVPTFRSDFVTATDMIQRYFVVEHYFENNILEANNMKGAGILGTTVFNIQGNKDNFSNEVKNFPPDSFSHFEIVFDQLEKLYENEPIELESNDRQLV</sequence>
<evidence type="ECO:0000313" key="2">
    <source>
        <dbReference type="EMBL" id="EIJ38695.1"/>
    </source>
</evidence>
<protein>
    <recommendedName>
        <fullName evidence="1">ATPase AAA-type core domain-containing protein</fullName>
    </recommendedName>
</protein>
<keyword evidence="3" id="KW-1185">Reference proteome</keyword>
<reference evidence="2 3" key="1">
    <citation type="submission" date="2012-02" db="EMBL/GenBank/DDBJ databases">
        <title>Improved High-Quality Draft genome of Joostella marina DSM 19592.</title>
        <authorList>
            <consortium name="US DOE Joint Genome Institute (JGI-PGF)"/>
            <person name="Lucas S."/>
            <person name="Copeland A."/>
            <person name="Lapidus A."/>
            <person name="Bruce D."/>
            <person name="Goodwin L."/>
            <person name="Pitluck S."/>
            <person name="Peters L."/>
            <person name="Chertkov O."/>
            <person name="Ovchinnikova G."/>
            <person name="Kyrpides N."/>
            <person name="Mavromatis K."/>
            <person name="Detter J.C."/>
            <person name="Han C."/>
            <person name="Land M."/>
            <person name="Hauser L."/>
            <person name="Markowitz V."/>
            <person name="Cheng J.-F."/>
            <person name="Hugenholtz P."/>
            <person name="Woyke T."/>
            <person name="Wu D."/>
            <person name="Tindall B."/>
            <person name="Brambilla E."/>
            <person name="Klenk H.-P."/>
            <person name="Eisen J.A."/>
        </authorList>
    </citation>
    <scope>NUCLEOTIDE SEQUENCE [LARGE SCALE GENOMIC DNA]</scope>
    <source>
        <strain evidence="2 3">DSM 19592</strain>
    </source>
</reference>
<dbReference type="RefSeq" id="WP_008611956.1">
    <property type="nucleotide sequence ID" value="NZ_JH651379.1"/>
</dbReference>
<dbReference type="SUPFAM" id="SSF52540">
    <property type="entry name" value="P-loop containing nucleoside triphosphate hydrolases"/>
    <property type="match status" value="1"/>
</dbReference>
<dbReference type="Gene3D" id="3.40.50.300">
    <property type="entry name" value="P-loop containing nucleotide triphosphate hydrolases"/>
    <property type="match status" value="1"/>
</dbReference>
<proteinExistence type="predicted"/>
<gene>
    <name evidence="2" type="ORF">JoomaDRAFT_1684</name>
</gene>
<name>I3C502_9FLAO</name>
<dbReference type="GO" id="GO:0005524">
    <property type="term" value="F:ATP binding"/>
    <property type="evidence" value="ECO:0007669"/>
    <property type="project" value="InterPro"/>
</dbReference>
<dbReference type="AlphaFoldDB" id="I3C502"/>
<dbReference type="InterPro" id="IPR051396">
    <property type="entry name" value="Bact_Antivir_Def_Nuclease"/>
</dbReference>
<dbReference type="HOGENOM" id="CLU_623720_0_0_10"/>
<dbReference type="GO" id="GO:0016887">
    <property type="term" value="F:ATP hydrolysis activity"/>
    <property type="evidence" value="ECO:0007669"/>
    <property type="project" value="InterPro"/>
</dbReference>
<dbReference type="Pfam" id="PF13304">
    <property type="entry name" value="AAA_21"/>
    <property type="match status" value="1"/>
</dbReference>
<dbReference type="STRING" id="926559.JoomaDRAFT_1684"/>
<dbReference type="Proteomes" id="UP000004690">
    <property type="component" value="Unassembled WGS sequence"/>
</dbReference>
<dbReference type="eggNOG" id="COG3593">
    <property type="taxonomic scope" value="Bacteria"/>
</dbReference>
<evidence type="ECO:0000259" key="1">
    <source>
        <dbReference type="Pfam" id="PF13304"/>
    </source>
</evidence>
<dbReference type="InterPro" id="IPR003959">
    <property type="entry name" value="ATPase_AAA_core"/>
</dbReference>
<dbReference type="PANTHER" id="PTHR43581">
    <property type="entry name" value="ATP/GTP PHOSPHATASE"/>
    <property type="match status" value="1"/>
</dbReference>
<dbReference type="CDD" id="cd00267">
    <property type="entry name" value="ABC_ATPase"/>
    <property type="match status" value="1"/>
</dbReference>
<accession>I3C502</accession>
<evidence type="ECO:0000313" key="3">
    <source>
        <dbReference type="Proteomes" id="UP000004690"/>
    </source>
</evidence>
<dbReference type="PANTHER" id="PTHR43581:SF2">
    <property type="entry name" value="EXCINUCLEASE ATPASE SUBUNIT"/>
    <property type="match status" value="1"/>
</dbReference>
<organism evidence="2 3">
    <name type="scientific">Galbibacter orientalis DSM 19592</name>
    <dbReference type="NCBI Taxonomy" id="926559"/>
    <lineage>
        <taxon>Bacteria</taxon>
        <taxon>Pseudomonadati</taxon>
        <taxon>Bacteroidota</taxon>
        <taxon>Flavobacteriia</taxon>
        <taxon>Flavobacteriales</taxon>
        <taxon>Flavobacteriaceae</taxon>
        <taxon>Galbibacter</taxon>
    </lineage>
</organism>
<dbReference type="EMBL" id="JH651379">
    <property type="protein sequence ID" value="EIJ38695.1"/>
    <property type="molecule type" value="Genomic_DNA"/>
</dbReference>
<dbReference type="OrthoDB" id="9792800at2"/>
<feature type="domain" description="ATPase AAA-type core" evidence="1">
    <location>
        <begin position="70"/>
        <end position="182"/>
    </location>
</feature>